<evidence type="ECO:0000313" key="2">
    <source>
        <dbReference type="Proteomes" id="UP000530424"/>
    </source>
</evidence>
<dbReference type="Proteomes" id="UP000530424">
    <property type="component" value="Unassembled WGS sequence"/>
</dbReference>
<proteinExistence type="predicted"/>
<protein>
    <submittedName>
        <fullName evidence="1">Uncharacterized protein</fullName>
    </submittedName>
</protein>
<comment type="caution">
    <text evidence="1">The sequence shown here is derived from an EMBL/GenBank/DDBJ whole genome shotgun (WGS) entry which is preliminary data.</text>
</comment>
<dbReference type="RefSeq" id="WP_179666213.1">
    <property type="nucleotide sequence ID" value="NZ_JACCFP010000001.1"/>
</dbReference>
<reference evidence="1 2" key="1">
    <citation type="submission" date="2020-07" db="EMBL/GenBank/DDBJ databases">
        <title>Sequencing the genomes of 1000 actinobacteria strains.</title>
        <authorList>
            <person name="Klenk H.-P."/>
        </authorList>
    </citation>
    <scope>NUCLEOTIDE SEQUENCE [LARGE SCALE GENOMIC DNA]</scope>
    <source>
        <strain evidence="1 2">DSM 103833</strain>
    </source>
</reference>
<organism evidence="1 2">
    <name type="scientific">Nocardioides thalensis</name>
    <dbReference type="NCBI Taxonomy" id="1914755"/>
    <lineage>
        <taxon>Bacteria</taxon>
        <taxon>Bacillati</taxon>
        <taxon>Actinomycetota</taxon>
        <taxon>Actinomycetes</taxon>
        <taxon>Propionibacteriales</taxon>
        <taxon>Nocardioidaceae</taxon>
        <taxon>Nocardioides</taxon>
    </lineage>
</organism>
<dbReference type="AlphaFoldDB" id="A0A853BYL7"/>
<dbReference type="EMBL" id="JACCFP010000001">
    <property type="protein sequence ID" value="NYI99581.1"/>
    <property type="molecule type" value="Genomic_DNA"/>
</dbReference>
<gene>
    <name evidence="1" type="ORF">HNR19_000280</name>
</gene>
<sequence length="66" mass="7070">MSNVLDSLSEATGALKDATDRAEVAYRSLEYVAPKLAEEARRLALQAEDVLVRVAHAQEALSGVSL</sequence>
<evidence type="ECO:0000313" key="1">
    <source>
        <dbReference type="EMBL" id="NYI99581.1"/>
    </source>
</evidence>
<accession>A0A853BYL7</accession>
<keyword evidence="2" id="KW-1185">Reference proteome</keyword>
<name>A0A853BYL7_9ACTN</name>